<sequence length="116" mass="13524">MFSDSFCQIDDVLYSCGSDRVFIWYNTEVRTWRKLNGLVGLPKLSRDAFVRLADYGGKLTVLWNDDYGCWEMLWCAQIALGRRNTCEIWGKLEWFDHVLRVPSLLGSFEKVLSAFL</sequence>
<reference evidence="2 3" key="1">
    <citation type="submission" date="2024-04" db="EMBL/GenBank/DDBJ databases">
        <title>Genome assembly C_amara_ONT_v2.</title>
        <authorList>
            <person name="Yant L."/>
            <person name="Moore C."/>
            <person name="Slenker M."/>
        </authorList>
    </citation>
    <scope>NUCLEOTIDE SEQUENCE [LARGE SCALE GENOMIC DNA]</scope>
    <source>
        <tissue evidence="2">Leaf</tissue>
    </source>
</reference>
<dbReference type="Proteomes" id="UP001558713">
    <property type="component" value="Unassembled WGS sequence"/>
</dbReference>
<dbReference type="SUPFAM" id="SSF117281">
    <property type="entry name" value="Kelch motif"/>
    <property type="match status" value="1"/>
</dbReference>
<dbReference type="Pfam" id="PF25210">
    <property type="entry name" value="Kelch_FKB95"/>
    <property type="match status" value="1"/>
</dbReference>
<dbReference type="InterPro" id="IPR050354">
    <property type="entry name" value="F-box/kelch-repeat_ARATH"/>
</dbReference>
<proteinExistence type="predicted"/>
<evidence type="ECO:0000313" key="2">
    <source>
        <dbReference type="EMBL" id="KAL1202233.1"/>
    </source>
</evidence>
<feature type="domain" description="FKB95-like N-terminal Kelch" evidence="1">
    <location>
        <begin position="3"/>
        <end position="99"/>
    </location>
</feature>
<gene>
    <name evidence="2" type="ORF">V5N11_018186</name>
</gene>
<organism evidence="2 3">
    <name type="scientific">Cardamine amara subsp. amara</name>
    <dbReference type="NCBI Taxonomy" id="228776"/>
    <lineage>
        <taxon>Eukaryota</taxon>
        <taxon>Viridiplantae</taxon>
        <taxon>Streptophyta</taxon>
        <taxon>Embryophyta</taxon>
        <taxon>Tracheophyta</taxon>
        <taxon>Spermatophyta</taxon>
        <taxon>Magnoliopsida</taxon>
        <taxon>eudicotyledons</taxon>
        <taxon>Gunneridae</taxon>
        <taxon>Pentapetalae</taxon>
        <taxon>rosids</taxon>
        <taxon>malvids</taxon>
        <taxon>Brassicales</taxon>
        <taxon>Brassicaceae</taxon>
        <taxon>Cardamineae</taxon>
        <taxon>Cardamine</taxon>
    </lineage>
</organism>
<name>A0ABD1A5Y7_CARAN</name>
<protein>
    <submittedName>
        <fullName evidence="2">F-box/kelch-repeat protein</fullName>
    </submittedName>
</protein>
<evidence type="ECO:0000313" key="3">
    <source>
        <dbReference type="Proteomes" id="UP001558713"/>
    </source>
</evidence>
<dbReference type="InterPro" id="IPR057499">
    <property type="entry name" value="Kelch_FKB95"/>
</dbReference>
<dbReference type="PANTHER" id="PTHR24414:SF184">
    <property type="entry name" value="GALACTOSE OXIDASE_KELCH REPEAT SUPERFAMILY PROTEIN"/>
    <property type="match status" value="1"/>
</dbReference>
<evidence type="ECO:0000259" key="1">
    <source>
        <dbReference type="Pfam" id="PF25210"/>
    </source>
</evidence>
<dbReference type="EMBL" id="JBANAX010000581">
    <property type="protein sequence ID" value="KAL1202233.1"/>
    <property type="molecule type" value="Genomic_DNA"/>
</dbReference>
<dbReference type="InterPro" id="IPR015915">
    <property type="entry name" value="Kelch-typ_b-propeller"/>
</dbReference>
<keyword evidence="3" id="KW-1185">Reference proteome</keyword>
<accession>A0ABD1A5Y7</accession>
<dbReference type="PANTHER" id="PTHR24414">
    <property type="entry name" value="F-BOX/KELCH-REPEAT PROTEIN SKIP4"/>
    <property type="match status" value="1"/>
</dbReference>
<dbReference type="AlphaFoldDB" id="A0ABD1A5Y7"/>
<comment type="caution">
    <text evidence="2">The sequence shown here is derived from an EMBL/GenBank/DDBJ whole genome shotgun (WGS) entry which is preliminary data.</text>
</comment>